<protein>
    <submittedName>
        <fullName evidence="1">Uncharacterized protein</fullName>
    </submittedName>
</protein>
<keyword evidence="2" id="KW-1185">Reference proteome</keyword>
<evidence type="ECO:0000313" key="2">
    <source>
        <dbReference type="Proteomes" id="UP000185285"/>
    </source>
</evidence>
<reference evidence="1 2" key="1">
    <citation type="submission" date="2013-12" db="EMBL/GenBank/DDBJ databases">
        <title>Ecological redundancy of diverse viral populations within a natural community.</title>
        <authorList>
            <person name="Gregory A.C."/>
            <person name="LaButti K."/>
            <person name="Copeland A."/>
            <person name="Woyke T."/>
            <person name="Sullivan M.B."/>
        </authorList>
    </citation>
    <scope>NUCLEOTIDE SEQUENCE [LARGE SCALE GENOMIC DNA]</scope>
    <source>
        <strain evidence="1">Syn7803US23</strain>
    </source>
</reference>
<dbReference type="Proteomes" id="UP000185285">
    <property type="component" value="Segment"/>
</dbReference>
<sequence>MNTLNMIKKQINKASALHNAQINHTSYRGVEYTTRCVESKETHGTFCYRGKTYIK</sequence>
<accession>A0A0E3HG49</accession>
<dbReference type="EMBL" id="KJ019089">
    <property type="protein sequence ID" value="AIX28558.1"/>
    <property type="molecule type" value="Genomic_DNA"/>
</dbReference>
<evidence type="ECO:0000313" key="1">
    <source>
        <dbReference type="EMBL" id="AIX28558.1"/>
    </source>
</evidence>
<gene>
    <name evidence="1" type="ORF">Syn7803US23_214</name>
</gene>
<proteinExistence type="predicted"/>
<name>A0A0E3HG49_9CAUD</name>
<organism evidence="1 2">
    <name type="scientific">Synechococcus phage ACG-2014j</name>
    <dbReference type="NCBI Taxonomy" id="1493514"/>
    <lineage>
        <taxon>Viruses</taxon>
        <taxon>Duplodnaviria</taxon>
        <taxon>Heunggongvirae</taxon>
        <taxon>Uroviricota</taxon>
        <taxon>Caudoviricetes</taxon>
        <taxon>Pantevenvirales</taxon>
        <taxon>Kyanoviridae</taxon>
        <taxon>Potamoivirus</taxon>
        <taxon>Potamoivirus tusconj</taxon>
    </lineage>
</organism>